<dbReference type="PANTHER" id="PTHR33238:SF11">
    <property type="entry name" value="TRANSCRIPTIONAL REGULATOR MNTR"/>
    <property type="match status" value="1"/>
</dbReference>
<comment type="subunit">
    <text evidence="3">Homodimer.</text>
</comment>
<dbReference type="InterPro" id="IPR001367">
    <property type="entry name" value="Fe_dep_repressor"/>
</dbReference>
<dbReference type="Proteomes" id="UP001276854">
    <property type="component" value="Unassembled WGS sequence"/>
</dbReference>
<proteinExistence type="inferred from homology"/>
<feature type="domain" description="HTH dtxR-type" evidence="12">
    <location>
        <begin position="25"/>
        <end position="86"/>
    </location>
</feature>
<keyword evidence="5" id="KW-0678">Repressor</keyword>
<evidence type="ECO:0000259" key="12">
    <source>
        <dbReference type="PROSITE" id="PS50944"/>
    </source>
</evidence>
<dbReference type="PROSITE" id="PS50944">
    <property type="entry name" value="HTH_DTXR"/>
    <property type="match status" value="1"/>
</dbReference>
<comment type="caution">
    <text evidence="13">The sequence shown here is derived from an EMBL/GenBank/DDBJ whole genome shotgun (WGS) entry which is preliminary data.</text>
</comment>
<evidence type="ECO:0000313" key="13">
    <source>
        <dbReference type="EMBL" id="MDW2798024.1"/>
    </source>
</evidence>
<sequence length="161" mass="18521">MNKPIENKFHTVRGYQLIKQNESRLTPALEDYLEMTYRLCLEEEYTRINKLSEKLNVRPSSASKMVSKLVELDFLKYNNLDNILLTTEGRITGAYLLERHNVIESFFTLIGSANALEEAELVEHTLCSFTVFRIKGMLEFLIQNPSVSQELKSFMDSSASS</sequence>
<evidence type="ECO:0000256" key="5">
    <source>
        <dbReference type="ARBA" id="ARBA00022491"/>
    </source>
</evidence>
<protein>
    <recommendedName>
        <fullName evidence="11">Manganese transport regulator</fullName>
    </recommendedName>
</protein>
<accession>A0ABU4GK78</accession>
<evidence type="ECO:0000256" key="1">
    <source>
        <dbReference type="ARBA" id="ARBA00004496"/>
    </source>
</evidence>
<evidence type="ECO:0000256" key="4">
    <source>
        <dbReference type="ARBA" id="ARBA00022490"/>
    </source>
</evidence>
<dbReference type="Pfam" id="PF02742">
    <property type="entry name" value="Fe_dep_repr_C"/>
    <property type="match status" value="1"/>
</dbReference>
<keyword evidence="9" id="KW-0804">Transcription</keyword>
<evidence type="ECO:0000256" key="9">
    <source>
        <dbReference type="ARBA" id="ARBA00023163"/>
    </source>
</evidence>
<dbReference type="Gene3D" id="1.10.10.10">
    <property type="entry name" value="Winged helix-like DNA-binding domain superfamily/Winged helix DNA-binding domain"/>
    <property type="match status" value="1"/>
</dbReference>
<comment type="similarity">
    <text evidence="2">Belongs to the DtxR/MntR family.</text>
</comment>
<keyword evidence="7" id="KW-0238">DNA-binding</keyword>
<gene>
    <name evidence="13" type="ORF">RZO55_10595</name>
</gene>
<organism evidence="13 14">
    <name type="scientific">Clostridium boliviensis</name>
    <dbReference type="NCBI Taxonomy" id="318465"/>
    <lineage>
        <taxon>Bacteria</taxon>
        <taxon>Bacillati</taxon>
        <taxon>Bacillota</taxon>
        <taxon>Clostridia</taxon>
        <taxon>Eubacteriales</taxon>
        <taxon>Clostridiaceae</taxon>
        <taxon>Clostridium</taxon>
    </lineage>
</organism>
<keyword evidence="6" id="KW-0805">Transcription regulation</keyword>
<evidence type="ECO:0000313" key="14">
    <source>
        <dbReference type="Proteomes" id="UP001276854"/>
    </source>
</evidence>
<evidence type="ECO:0000256" key="11">
    <source>
        <dbReference type="ARBA" id="ARBA00032593"/>
    </source>
</evidence>
<evidence type="ECO:0000256" key="3">
    <source>
        <dbReference type="ARBA" id="ARBA00011738"/>
    </source>
</evidence>
<dbReference type="SMART" id="SM00529">
    <property type="entry name" value="HTH_DTXR"/>
    <property type="match status" value="1"/>
</dbReference>
<keyword evidence="8" id="KW-0010">Activator</keyword>
<evidence type="ECO:0000256" key="10">
    <source>
        <dbReference type="ARBA" id="ARBA00023211"/>
    </source>
</evidence>
<keyword evidence="10" id="KW-0464">Manganese</keyword>
<name>A0ABU4GK78_9CLOT</name>
<keyword evidence="4" id="KW-0963">Cytoplasm</keyword>
<comment type="subcellular location">
    <subcellularLocation>
        <location evidence="1">Cytoplasm</location>
    </subcellularLocation>
</comment>
<evidence type="ECO:0000256" key="2">
    <source>
        <dbReference type="ARBA" id="ARBA00007871"/>
    </source>
</evidence>
<dbReference type="EMBL" id="JAWONS010000167">
    <property type="protein sequence ID" value="MDW2798024.1"/>
    <property type="molecule type" value="Genomic_DNA"/>
</dbReference>
<evidence type="ECO:0000256" key="7">
    <source>
        <dbReference type="ARBA" id="ARBA00023125"/>
    </source>
</evidence>
<dbReference type="RefSeq" id="WP_318064263.1">
    <property type="nucleotide sequence ID" value="NZ_JAWONS010000167.1"/>
</dbReference>
<dbReference type="SUPFAM" id="SSF46785">
    <property type="entry name" value="Winged helix' DNA-binding domain"/>
    <property type="match status" value="1"/>
</dbReference>
<dbReference type="InterPro" id="IPR036388">
    <property type="entry name" value="WH-like_DNA-bd_sf"/>
</dbReference>
<dbReference type="InterPro" id="IPR022687">
    <property type="entry name" value="HTH_DTXR"/>
</dbReference>
<dbReference type="InterPro" id="IPR036421">
    <property type="entry name" value="Fe_dep_repressor_sf"/>
</dbReference>
<dbReference type="Pfam" id="PF01325">
    <property type="entry name" value="Fe_dep_repress"/>
    <property type="match status" value="1"/>
</dbReference>
<dbReference type="PANTHER" id="PTHR33238">
    <property type="entry name" value="IRON (METAL) DEPENDENT REPRESSOR, DTXR FAMILY"/>
    <property type="match status" value="1"/>
</dbReference>
<reference evidence="13 14" key="1">
    <citation type="submission" date="2023-10" db="EMBL/GenBank/DDBJ databases">
        <title>A novel Glycoside Hydrolase 43-Like Enzyme from Clostrdium boliviensis is an Endo-xylanase, and a Candidate for Xylooligosaccharides Production from Different Xylan Substrates.</title>
        <authorList>
            <person name="Alvarez M.T."/>
            <person name="Rocabado-Villegas L.R."/>
            <person name="Salas-Veizaga D.M."/>
            <person name="Linares-Pasten J.A."/>
            <person name="Gudmundsdottir E.E."/>
            <person name="Hreggvidsson G.O."/>
            <person name="Adlercreutz P."/>
            <person name="Nordberg Karlsson E."/>
        </authorList>
    </citation>
    <scope>NUCLEOTIDE SEQUENCE [LARGE SCALE GENOMIC DNA]</scope>
    <source>
        <strain evidence="13 14">E-1</strain>
    </source>
</reference>
<dbReference type="Gene3D" id="1.10.60.10">
    <property type="entry name" value="Iron dependent repressor, metal binding and dimerisation domain"/>
    <property type="match status" value="1"/>
</dbReference>
<dbReference type="SUPFAM" id="SSF47979">
    <property type="entry name" value="Iron-dependent repressor protein, dimerization domain"/>
    <property type="match status" value="1"/>
</dbReference>
<dbReference type="InterPro" id="IPR050536">
    <property type="entry name" value="DtxR_MntR_Metal-Reg"/>
</dbReference>
<keyword evidence="14" id="KW-1185">Reference proteome</keyword>
<dbReference type="InterPro" id="IPR022689">
    <property type="entry name" value="Iron_dep_repressor"/>
</dbReference>
<evidence type="ECO:0000256" key="8">
    <source>
        <dbReference type="ARBA" id="ARBA00023159"/>
    </source>
</evidence>
<evidence type="ECO:0000256" key="6">
    <source>
        <dbReference type="ARBA" id="ARBA00023015"/>
    </source>
</evidence>
<dbReference type="InterPro" id="IPR036390">
    <property type="entry name" value="WH_DNA-bd_sf"/>
</dbReference>